<keyword evidence="3" id="KW-1185">Reference proteome</keyword>
<reference evidence="3" key="1">
    <citation type="journal article" date="2019" name="Int. J. Syst. Evol. Microbiol.">
        <title>The Global Catalogue of Microorganisms (GCM) 10K type strain sequencing project: providing services to taxonomists for standard genome sequencing and annotation.</title>
        <authorList>
            <consortium name="The Broad Institute Genomics Platform"/>
            <consortium name="The Broad Institute Genome Sequencing Center for Infectious Disease"/>
            <person name="Wu L."/>
            <person name="Ma J."/>
        </authorList>
    </citation>
    <scope>NUCLEOTIDE SEQUENCE [LARGE SCALE GENOMIC DNA]</scope>
    <source>
        <strain evidence="3">CGMCC 4.7093</strain>
    </source>
</reference>
<sequence>MPDDVPRPEDAPQSEPDDRLSEAVEDALGPAKHDSVMAIWQQVVLGRLDRGQPQQDEETREALRRLYGQTDPPEG</sequence>
<evidence type="ECO:0000256" key="1">
    <source>
        <dbReference type="SAM" id="MobiDB-lite"/>
    </source>
</evidence>
<feature type="region of interest" description="Disordered" evidence="1">
    <location>
        <begin position="48"/>
        <end position="75"/>
    </location>
</feature>
<accession>A0ABV9YGI6</accession>
<evidence type="ECO:0000313" key="3">
    <source>
        <dbReference type="Proteomes" id="UP001595947"/>
    </source>
</evidence>
<dbReference type="RefSeq" id="WP_378035096.1">
    <property type="nucleotide sequence ID" value="NZ_JBHSIV010000005.1"/>
</dbReference>
<proteinExistence type="predicted"/>
<feature type="region of interest" description="Disordered" evidence="1">
    <location>
        <begin position="1"/>
        <end position="23"/>
    </location>
</feature>
<evidence type="ECO:0000313" key="2">
    <source>
        <dbReference type="EMBL" id="MFC5061741.1"/>
    </source>
</evidence>
<organism evidence="2 3">
    <name type="scientific">Actinomycetospora atypica</name>
    <dbReference type="NCBI Taxonomy" id="1290095"/>
    <lineage>
        <taxon>Bacteria</taxon>
        <taxon>Bacillati</taxon>
        <taxon>Actinomycetota</taxon>
        <taxon>Actinomycetes</taxon>
        <taxon>Pseudonocardiales</taxon>
        <taxon>Pseudonocardiaceae</taxon>
        <taxon>Actinomycetospora</taxon>
    </lineage>
</organism>
<protein>
    <submittedName>
        <fullName evidence="2">Uncharacterized protein</fullName>
    </submittedName>
</protein>
<gene>
    <name evidence="2" type="ORF">ACFPBZ_05965</name>
</gene>
<feature type="compositionally biased region" description="Basic and acidic residues" evidence="1">
    <location>
        <begin position="1"/>
        <end position="22"/>
    </location>
</feature>
<comment type="caution">
    <text evidence="2">The sequence shown here is derived from an EMBL/GenBank/DDBJ whole genome shotgun (WGS) entry which is preliminary data.</text>
</comment>
<name>A0ABV9YGI6_9PSEU</name>
<dbReference type="EMBL" id="JBHSIV010000005">
    <property type="protein sequence ID" value="MFC5061741.1"/>
    <property type="molecule type" value="Genomic_DNA"/>
</dbReference>
<dbReference type="Proteomes" id="UP001595947">
    <property type="component" value="Unassembled WGS sequence"/>
</dbReference>